<organism evidence="3 4">
    <name type="scientific">Cupriavidus agavae</name>
    <dbReference type="NCBI Taxonomy" id="1001822"/>
    <lineage>
        <taxon>Bacteria</taxon>
        <taxon>Pseudomonadati</taxon>
        <taxon>Pseudomonadota</taxon>
        <taxon>Betaproteobacteria</taxon>
        <taxon>Burkholderiales</taxon>
        <taxon>Burkholderiaceae</taxon>
        <taxon>Cupriavidus</taxon>
    </lineage>
</organism>
<protein>
    <recommendedName>
        <fullName evidence="2">Toxin VasX N-terminal region domain-containing protein</fullName>
    </recommendedName>
</protein>
<feature type="transmembrane region" description="Helical" evidence="1">
    <location>
        <begin position="880"/>
        <end position="900"/>
    </location>
</feature>
<dbReference type="Pfam" id="PF20249">
    <property type="entry name" value="VasX_N"/>
    <property type="match status" value="1"/>
</dbReference>
<feature type="transmembrane region" description="Helical" evidence="1">
    <location>
        <begin position="852"/>
        <end position="874"/>
    </location>
</feature>
<dbReference type="CDD" id="cd20707">
    <property type="entry name" value="MIX_III"/>
    <property type="match status" value="1"/>
</dbReference>
<dbReference type="NCBIfam" id="NF041559">
    <property type="entry name" value="BTH_I2691_fam"/>
    <property type="match status" value="1"/>
</dbReference>
<dbReference type="InterPro" id="IPR046864">
    <property type="entry name" value="VasX_N"/>
</dbReference>
<keyword evidence="1" id="KW-1133">Transmembrane helix</keyword>
<name>A0A4Q7RSV5_9BURK</name>
<dbReference type="RefSeq" id="WP_130392377.1">
    <property type="nucleotide sequence ID" value="NZ_SGXM01000004.1"/>
</dbReference>
<feature type="transmembrane region" description="Helical" evidence="1">
    <location>
        <begin position="819"/>
        <end position="840"/>
    </location>
</feature>
<dbReference type="OrthoDB" id="8664525at2"/>
<evidence type="ECO:0000259" key="2">
    <source>
        <dbReference type="Pfam" id="PF20249"/>
    </source>
</evidence>
<feature type="domain" description="Toxin VasX N-terminal region" evidence="2">
    <location>
        <begin position="11"/>
        <end position="179"/>
    </location>
</feature>
<dbReference type="Proteomes" id="UP000291078">
    <property type="component" value="Unassembled WGS sequence"/>
</dbReference>
<accession>A0A4Q7RSV5</accession>
<evidence type="ECO:0000313" key="3">
    <source>
        <dbReference type="EMBL" id="RZT36756.1"/>
    </source>
</evidence>
<evidence type="ECO:0000256" key="1">
    <source>
        <dbReference type="SAM" id="Phobius"/>
    </source>
</evidence>
<evidence type="ECO:0000313" key="4">
    <source>
        <dbReference type="Proteomes" id="UP000291078"/>
    </source>
</evidence>
<reference evidence="3 4" key="1">
    <citation type="journal article" date="2015" name="Stand. Genomic Sci.">
        <title>Genomic Encyclopedia of Bacterial and Archaeal Type Strains, Phase III: the genomes of soil and plant-associated and newly described type strains.</title>
        <authorList>
            <person name="Whitman W.B."/>
            <person name="Woyke T."/>
            <person name="Klenk H.P."/>
            <person name="Zhou Y."/>
            <person name="Lilburn T.G."/>
            <person name="Beck B.J."/>
            <person name="De Vos P."/>
            <person name="Vandamme P."/>
            <person name="Eisen J.A."/>
            <person name="Garrity G."/>
            <person name="Hugenholtz P."/>
            <person name="Kyrpides N.C."/>
        </authorList>
    </citation>
    <scope>NUCLEOTIDE SEQUENCE [LARGE SCALE GENOMIC DNA]</scope>
    <source>
        <strain evidence="3 4">ASC-9842</strain>
    </source>
</reference>
<keyword evidence="1" id="KW-0812">Transmembrane</keyword>
<sequence length="939" mass="102491">MTKASIDESSCPFCDKKGLPILPVRYAIARTDRGNAPGLPPGFGEGVAAITLPDTARYTLRLLRSGFLYTFDERRKEWRSYVVNDQGYLYEFDAYAKAPPLVGDKTFSEACRIKADPYKARCFTVKDAATATKVWMGFSDVAWTPDVLEEYTAAILGRSTRSDADERRKSLQCMDVAAWRGGKGVPHMATFDELKHVAEFVADGAALQRDTHEYIKHFLPPPYTDPDDLRRTDETSSKAADLLSPMVQDLLSSGVDKARTEGRIDCAAWKFSVQPLWLTSKETPSLIAWGKEQAGQLRPAMFGVLDPAGLAADLNGLAIQRGIEFTDSRDRRWKFETAKLIGALKQAIGNGAVEARKTSAGFLYRSLMEPSFDNPGAAFMPTSMRKRQEELAAELERDALRRIDSRAGQIAEEAWASDYETRLKADKASGLQWKSYQTVYQLDLEVFSNNILMPLDRAFVDWLGHPSLARVFKFHYDTKDLRSGESYLELVHSLIAEAGGRQKAAAWLFEQIERDPTESDAWLVRSFVMNQEPLTLAWKQNAIDSAAQSAASWAVAAEKFHEQLRNYLTSGRTAGADDSYFGKLDSLLYQVAGPMVQRLSAEIDKGLAASLPTRMRMSLLVSVAKARNPDLMVVDLRSEMTRQQRIRMVSALLASIGGGNENRYRSGVRAVLDLAAESQGVRRPIHAVLLIDKAMAEELLTGQKGSALKVGISQVVTHSQFDAAVQAGIGKVFDLEVKAGVVQMILSAVTLRLAYGEMSQASADEKNHKVANFAGGVVALVGLMSAVVGKALEQTAWGASPLSRPFSFLGVDFRSRSGWFVGIGRLLGALGGAIGGALVVREGAEWFSGNHRVIGGTLIVAGVVSVAISILAIASAAGGPIGITVGLVICVVMIVVAWLTPNKIQAWLEQSLYFGKGPRKFFDGPFSQMSALNELSIGA</sequence>
<keyword evidence="4" id="KW-1185">Reference proteome</keyword>
<dbReference type="InterPro" id="IPR048126">
    <property type="entry name" value="Toxin_VasX"/>
</dbReference>
<keyword evidence="1" id="KW-0472">Membrane</keyword>
<dbReference type="EMBL" id="SGXM01000004">
    <property type="protein sequence ID" value="RZT36756.1"/>
    <property type="molecule type" value="Genomic_DNA"/>
</dbReference>
<dbReference type="AlphaFoldDB" id="A0A4Q7RSV5"/>
<proteinExistence type="predicted"/>
<gene>
    <name evidence="3" type="ORF">EV147_3420</name>
</gene>
<comment type="caution">
    <text evidence="3">The sequence shown here is derived from an EMBL/GenBank/DDBJ whole genome shotgun (WGS) entry which is preliminary data.</text>
</comment>